<protein>
    <submittedName>
        <fullName evidence="2">Uncharacterized protein</fullName>
    </submittedName>
</protein>
<organism evidence="1 2">
    <name type="scientific">Plectus sambesii</name>
    <dbReference type="NCBI Taxonomy" id="2011161"/>
    <lineage>
        <taxon>Eukaryota</taxon>
        <taxon>Metazoa</taxon>
        <taxon>Ecdysozoa</taxon>
        <taxon>Nematoda</taxon>
        <taxon>Chromadorea</taxon>
        <taxon>Plectida</taxon>
        <taxon>Plectina</taxon>
        <taxon>Plectoidea</taxon>
        <taxon>Plectidae</taxon>
        <taxon>Plectus</taxon>
    </lineage>
</organism>
<dbReference type="WBParaSite" id="PSAMB.scaffold6430size9504.g28514.t1">
    <property type="protein sequence ID" value="PSAMB.scaffold6430size9504.g28514.t1"/>
    <property type="gene ID" value="PSAMB.scaffold6430size9504.g28514"/>
</dbReference>
<accession>A0A914X2X0</accession>
<dbReference type="AlphaFoldDB" id="A0A914X2X0"/>
<dbReference type="Proteomes" id="UP000887566">
    <property type="component" value="Unplaced"/>
</dbReference>
<evidence type="ECO:0000313" key="1">
    <source>
        <dbReference type="Proteomes" id="UP000887566"/>
    </source>
</evidence>
<name>A0A914X2X0_9BILA</name>
<proteinExistence type="predicted"/>
<reference evidence="2" key="1">
    <citation type="submission" date="2022-11" db="UniProtKB">
        <authorList>
            <consortium name="WormBaseParasite"/>
        </authorList>
    </citation>
    <scope>IDENTIFICATION</scope>
</reference>
<evidence type="ECO:0000313" key="2">
    <source>
        <dbReference type="WBParaSite" id="PSAMB.scaffold6430size9504.g28514.t1"/>
    </source>
</evidence>
<sequence length="67" mass="7898">MLKVKVFNNLTKKLPNGIEKLQNKVLLKPNAFLERDMPKGKAFHNLMKKLSNDILKDEMFRNLMKKL</sequence>
<keyword evidence="1" id="KW-1185">Reference proteome</keyword>